<dbReference type="NCBIfam" id="NF037994">
    <property type="entry name" value="DcuC_1"/>
    <property type="match status" value="1"/>
</dbReference>
<protein>
    <submittedName>
        <fullName evidence="9">Putative C4-dicarboxylate transporter, DcuC family</fullName>
    </submittedName>
</protein>
<feature type="transmembrane region" description="Helical" evidence="8">
    <location>
        <begin position="304"/>
        <end position="328"/>
    </location>
</feature>
<dbReference type="InterPro" id="IPR004669">
    <property type="entry name" value="C4_dicarb_anaerob_car"/>
</dbReference>
<keyword evidence="7 8" id="KW-0472">Membrane</keyword>
<name>A0A1S6U7P3_9BACT</name>
<evidence type="ECO:0000256" key="8">
    <source>
        <dbReference type="SAM" id="Phobius"/>
    </source>
</evidence>
<dbReference type="GO" id="GO:0005886">
    <property type="term" value="C:plasma membrane"/>
    <property type="evidence" value="ECO:0007669"/>
    <property type="project" value="UniProtKB-SubCell"/>
</dbReference>
<dbReference type="PANTHER" id="PTHR42002:SF2">
    <property type="entry name" value="ANAEROBIC C4-DICARBOXYLATE TRANSPORTER DCUC-RELATED"/>
    <property type="match status" value="1"/>
</dbReference>
<keyword evidence="3" id="KW-0813">Transport</keyword>
<evidence type="ECO:0000256" key="6">
    <source>
        <dbReference type="ARBA" id="ARBA00022989"/>
    </source>
</evidence>
<dbReference type="RefSeq" id="WP_078424507.1">
    <property type="nucleotide sequence ID" value="NZ_CP017258.1"/>
</dbReference>
<feature type="transmembrane region" description="Helical" evidence="8">
    <location>
        <begin position="57"/>
        <end position="74"/>
    </location>
</feature>
<dbReference type="NCBIfam" id="TIGR00771">
    <property type="entry name" value="DcuC"/>
    <property type="match status" value="1"/>
</dbReference>
<feature type="transmembrane region" description="Helical" evidence="8">
    <location>
        <begin position="234"/>
        <end position="254"/>
    </location>
</feature>
<dbReference type="AlphaFoldDB" id="A0A1S6U7P3"/>
<dbReference type="InterPro" id="IPR018385">
    <property type="entry name" value="C4_dicarb_anaerob_car-like"/>
</dbReference>
<evidence type="ECO:0000256" key="7">
    <source>
        <dbReference type="ARBA" id="ARBA00023136"/>
    </source>
</evidence>
<keyword evidence="4" id="KW-1003">Cell membrane</keyword>
<feature type="transmembrane region" description="Helical" evidence="8">
    <location>
        <begin position="6"/>
        <end position="21"/>
    </location>
</feature>
<feature type="transmembrane region" description="Helical" evidence="8">
    <location>
        <begin position="28"/>
        <end position="45"/>
    </location>
</feature>
<evidence type="ECO:0000256" key="4">
    <source>
        <dbReference type="ARBA" id="ARBA00022475"/>
    </source>
</evidence>
<evidence type="ECO:0000313" key="9">
    <source>
        <dbReference type="EMBL" id="AQW87699.1"/>
    </source>
</evidence>
<evidence type="ECO:0000256" key="1">
    <source>
        <dbReference type="ARBA" id="ARBA00004651"/>
    </source>
</evidence>
<feature type="transmembrane region" description="Helical" evidence="8">
    <location>
        <begin position="95"/>
        <end position="128"/>
    </location>
</feature>
<proteinExistence type="inferred from homology"/>
<comment type="similarity">
    <text evidence="2">Belongs to the DcuC/DcuD transporter (TC 2.A.61) family.</text>
</comment>
<sequence>MENLKVIFALLGIVAVVVLLVKKYETKTVLIGIGLLLCILSLKPMDAFSAFTANMTKAGLIKAICSSMGFAFVMKYTKCDKHLVRLLTSPLKNVGFFLIPITIAVTYFINIAIPSAAGCSAAVGATLIPLLMSAGIKPEMAAASVFAGTFGGVLSPGSAHNIFVADLVKKTNPEFTVQEIIKVQFPSAITSLLVVLVAITIVALLFKDYQKGQNFSVSANEVSQTKQDDESVNYLYALMPLVPLVILIIGGTSLKEYPFLAWTKMGVAEAMLLGAIVAIIVTLTNPQKITKEFFNGMGSAYADVMGIIISAGVFVAGLKACGAIDLVIEFLKAEQGYAKFGGTFIPFLMGVVTGSGDAATFAFNQAVTVHAADLGMDQASLGMAAAIAGSLGRSASPIAGACIVCAGIAGVNPIGIAKRTFLGMFLSVVVIAFFIL</sequence>
<evidence type="ECO:0000256" key="5">
    <source>
        <dbReference type="ARBA" id="ARBA00022692"/>
    </source>
</evidence>
<dbReference type="Proteomes" id="UP000190868">
    <property type="component" value="Chromosome"/>
</dbReference>
<organism evidence="9 10">
    <name type="scientific">Campylobacter pinnipediorum subsp. caledonicus</name>
    <dbReference type="NCBI Taxonomy" id="1874362"/>
    <lineage>
        <taxon>Bacteria</taxon>
        <taxon>Pseudomonadati</taxon>
        <taxon>Campylobacterota</taxon>
        <taxon>Epsilonproteobacteria</taxon>
        <taxon>Campylobacterales</taxon>
        <taxon>Campylobacteraceae</taxon>
        <taxon>Campylobacter</taxon>
    </lineage>
</organism>
<evidence type="ECO:0000313" key="10">
    <source>
        <dbReference type="Proteomes" id="UP000190868"/>
    </source>
</evidence>
<reference evidence="10" key="1">
    <citation type="submission" date="2016-09" db="EMBL/GenBank/DDBJ databases">
        <title>Comparative genomics of the Campylobacter concisus group.</title>
        <authorList>
            <person name="Miller W.G."/>
            <person name="Yee E."/>
            <person name="Chapman M.H."/>
            <person name="Huynh S."/>
            <person name="Bono J.L."/>
            <person name="On S.L.W."/>
            <person name="StLeger J."/>
            <person name="Foster G."/>
            <person name="Parker C.T."/>
        </authorList>
    </citation>
    <scope>NUCLEOTIDE SEQUENCE [LARGE SCALE GENOMIC DNA]</scope>
    <source>
        <strain evidence="10">RM18021</strain>
    </source>
</reference>
<feature type="transmembrane region" description="Helical" evidence="8">
    <location>
        <begin position="383"/>
        <end position="409"/>
    </location>
</feature>
<dbReference type="PANTHER" id="PTHR42002">
    <property type="entry name" value="ANAEROBIC C4-DICARBOXYLATE TRANSPORTER DCUC-RELATED"/>
    <property type="match status" value="1"/>
</dbReference>
<feature type="transmembrane region" description="Helical" evidence="8">
    <location>
        <begin position="140"/>
        <end position="164"/>
    </location>
</feature>
<comment type="subcellular location">
    <subcellularLocation>
        <location evidence="1">Cell membrane</location>
        <topology evidence="1">Multi-pass membrane protein</topology>
    </subcellularLocation>
</comment>
<evidence type="ECO:0000256" key="2">
    <source>
        <dbReference type="ARBA" id="ARBA00005275"/>
    </source>
</evidence>
<keyword evidence="6 8" id="KW-1133">Transmembrane helix</keyword>
<dbReference type="GO" id="GO:0015556">
    <property type="term" value="F:C4-dicarboxylate transmembrane transporter activity"/>
    <property type="evidence" value="ECO:0007669"/>
    <property type="project" value="InterPro"/>
</dbReference>
<feature type="transmembrane region" description="Helical" evidence="8">
    <location>
        <begin position="185"/>
        <end position="206"/>
    </location>
</feature>
<accession>A0A1S6U7P3</accession>
<dbReference type="EMBL" id="CP017258">
    <property type="protein sequence ID" value="AQW87699.1"/>
    <property type="molecule type" value="Genomic_DNA"/>
</dbReference>
<feature type="transmembrane region" description="Helical" evidence="8">
    <location>
        <begin position="266"/>
        <end position="284"/>
    </location>
</feature>
<gene>
    <name evidence="9" type="ORF">CPIN18021_0890</name>
</gene>
<feature type="transmembrane region" description="Helical" evidence="8">
    <location>
        <begin position="416"/>
        <end position="435"/>
    </location>
</feature>
<keyword evidence="10" id="KW-1185">Reference proteome</keyword>
<dbReference type="Pfam" id="PF03606">
    <property type="entry name" value="DcuC"/>
    <property type="match status" value="1"/>
</dbReference>
<evidence type="ECO:0000256" key="3">
    <source>
        <dbReference type="ARBA" id="ARBA00022448"/>
    </source>
</evidence>
<keyword evidence="5 8" id="KW-0812">Transmembrane</keyword>